<dbReference type="EMBL" id="JABDJR010000211">
    <property type="protein sequence ID" value="NNF06203.1"/>
    <property type="molecule type" value="Genomic_DNA"/>
</dbReference>
<evidence type="ECO:0000313" key="13">
    <source>
        <dbReference type="Proteomes" id="UP000547674"/>
    </source>
</evidence>
<evidence type="ECO:0000259" key="10">
    <source>
        <dbReference type="PROSITE" id="PS50893"/>
    </source>
</evidence>
<feature type="domain" description="ABC transporter" evidence="10">
    <location>
        <begin position="335"/>
        <end position="571"/>
    </location>
</feature>
<evidence type="ECO:0000256" key="8">
    <source>
        <dbReference type="ARBA" id="ARBA00023136"/>
    </source>
</evidence>
<keyword evidence="4 9" id="KW-0812">Transmembrane</keyword>
<dbReference type="InterPro" id="IPR003593">
    <property type="entry name" value="AAA+_ATPase"/>
</dbReference>
<keyword evidence="8 9" id="KW-0472">Membrane</keyword>
<evidence type="ECO:0000256" key="6">
    <source>
        <dbReference type="ARBA" id="ARBA00022840"/>
    </source>
</evidence>
<dbReference type="GO" id="GO:0015421">
    <property type="term" value="F:ABC-type oligopeptide transporter activity"/>
    <property type="evidence" value="ECO:0007669"/>
    <property type="project" value="TreeGrafter"/>
</dbReference>
<evidence type="ECO:0000256" key="5">
    <source>
        <dbReference type="ARBA" id="ARBA00022741"/>
    </source>
</evidence>
<comment type="subcellular location">
    <subcellularLocation>
        <location evidence="1">Cell membrane</location>
        <topology evidence="1">Multi-pass membrane protein</topology>
    </subcellularLocation>
</comment>
<dbReference type="InterPro" id="IPR039421">
    <property type="entry name" value="Type_1_exporter"/>
</dbReference>
<feature type="transmembrane region" description="Helical" evidence="9">
    <location>
        <begin position="133"/>
        <end position="152"/>
    </location>
</feature>
<feature type="transmembrane region" description="Helical" evidence="9">
    <location>
        <begin position="55"/>
        <end position="76"/>
    </location>
</feature>
<dbReference type="AlphaFoldDB" id="A0A7Y2H208"/>
<dbReference type="FunFam" id="1.20.1560.10:FF:000011">
    <property type="entry name" value="Multidrug ABC transporter ATP-binding protein"/>
    <property type="match status" value="1"/>
</dbReference>
<dbReference type="CDD" id="cd18541">
    <property type="entry name" value="ABC_6TM_TmrB_like"/>
    <property type="match status" value="1"/>
</dbReference>
<dbReference type="Gene3D" id="3.40.50.300">
    <property type="entry name" value="P-loop containing nucleotide triphosphate hydrolases"/>
    <property type="match status" value="1"/>
</dbReference>
<dbReference type="FunFam" id="3.40.50.300:FF:000221">
    <property type="entry name" value="Multidrug ABC transporter ATP-binding protein"/>
    <property type="match status" value="1"/>
</dbReference>
<dbReference type="SUPFAM" id="SSF52540">
    <property type="entry name" value="P-loop containing nucleoside triphosphate hydrolases"/>
    <property type="match status" value="1"/>
</dbReference>
<keyword evidence="2" id="KW-0813">Transport</keyword>
<feature type="domain" description="ABC transmembrane type-1" evidence="11">
    <location>
        <begin position="20"/>
        <end position="301"/>
    </location>
</feature>
<accession>A0A7Y2H208</accession>
<keyword evidence="5" id="KW-0547">Nucleotide-binding</keyword>
<dbReference type="Gene3D" id="1.20.1560.10">
    <property type="entry name" value="ABC transporter type 1, transmembrane domain"/>
    <property type="match status" value="1"/>
</dbReference>
<dbReference type="PROSITE" id="PS50929">
    <property type="entry name" value="ABC_TM1F"/>
    <property type="match status" value="1"/>
</dbReference>
<dbReference type="GO" id="GO:0005524">
    <property type="term" value="F:ATP binding"/>
    <property type="evidence" value="ECO:0007669"/>
    <property type="project" value="UniProtKB-KW"/>
</dbReference>
<name>A0A7Y2H208_UNCEI</name>
<dbReference type="Pfam" id="PF00005">
    <property type="entry name" value="ABC_tran"/>
    <property type="match status" value="1"/>
</dbReference>
<keyword evidence="7 9" id="KW-1133">Transmembrane helix</keyword>
<dbReference type="SMART" id="SM00382">
    <property type="entry name" value="AAA"/>
    <property type="match status" value="1"/>
</dbReference>
<dbReference type="InterPro" id="IPR011527">
    <property type="entry name" value="ABC1_TM_dom"/>
</dbReference>
<evidence type="ECO:0000259" key="11">
    <source>
        <dbReference type="PROSITE" id="PS50929"/>
    </source>
</evidence>
<evidence type="ECO:0000256" key="4">
    <source>
        <dbReference type="ARBA" id="ARBA00022692"/>
    </source>
</evidence>
<keyword evidence="3" id="KW-1003">Cell membrane</keyword>
<gene>
    <name evidence="12" type="ORF">HKN21_05540</name>
</gene>
<dbReference type="SUPFAM" id="SSF90123">
    <property type="entry name" value="ABC transporter transmembrane region"/>
    <property type="match status" value="1"/>
</dbReference>
<feature type="transmembrane region" description="Helical" evidence="9">
    <location>
        <begin position="20"/>
        <end position="43"/>
    </location>
</feature>
<evidence type="ECO:0000256" key="9">
    <source>
        <dbReference type="SAM" id="Phobius"/>
    </source>
</evidence>
<dbReference type="PROSITE" id="PS50893">
    <property type="entry name" value="ABC_TRANSPORTER_2"/>
    <property type="match status" value="1"/>
</dbReference>
<evidence type="ECO:0000256" key="2">
    <source>
        <dbReference type="ARBA" id="ARBA00022448"/>
    </source>
</evidence>
<feature type="transmembrane region" description="Helical" evidence="9">
    <location>
        <begin position="158"/>
        <end position="176"/>
    </location>
</feature>
<keyword evidence="6 12" id="KW-0067">ATP-binding</keyword>
<dbReference type="PANTHER" id="PTHR43394:SF1">
    <property type="entry name" value="ATP-BINDING CASSETTE SUB-FAMILY B MEMBER 10, MITOCHONDRIAL"/>
    <property type="match status" value="1"/>
</dbReference>
<comment type="caution">
    <text evidence="12">The sequence shown here is derived from an EMBL/GenBank/DDBJ whole genome shotgun (WGS) entry which is preliminary data.</text>
</comment>
<feature type="transmembrane region" description="Helical" evidence="9">
    <location>
        <begin position="278"/>
        <end position="299"/>
    </location>
</feature>
<evidence type="ECO:0000256" key="1">
    <source>
        <dbReference type="ARBA" id="ARBA00004651"/>
    </source>
</evidence>
<dbReference type="GO" id="GO:0005886">
    <property type="term" value="C:plasma membrane"/>
    <property type="evidence" value="ECO:0007669"/>
    <property type="project" value="UniProtKB-SubCell"/>
</dbReference>
<evidence type="ECO:0000313" key="12">
    <source>
        <dbReference type="EMBL" id="NNF06203.1"/>
    </source>
</evidence>
<dbReference type="Proteomes" id="UP000547674">
    <property type="component" value="Unassembled WGS sequence"/>
</dbReference>
<evidence type="ECO:0000256" key="7">
    <source>
        <dbReference type="ARBA" id="ARBA00022989"/>
    </source>
</evidence>
<reference evidence="12 13" key="1">
    <citation type="submission" date="2020-03" db="EMBL/GenBank/DDBJ databases">
        <title>Metabolic flexibility allows generalist bacteria to become dominant in a frequently disturbed ecosystem.</title>
        <authorList>
            <person name="Chen Y.-J."/>
            <person name="Leung P.M."/>
            <person name="Bay S.K."/>
            <person name="Hugenholtz P."/>
            <person name="Kessler A.J."/>
            <person name="Shelley G."/>
            <person name="Waite D.W."/>
            <person name="Cook P.L."/>
            <person name="Greening C."/>
        </authorList>
    </citation>
    <scope>NUCLEOTIDE SEQUENCE [LARGE SCALE GENOMIC DNA]</scope>
    <source>
        <strain evidence="12">SS_bin_28</strain>
    </source>
</reference>
<evidence type="ECO:0000256" key="3">
    <source>
        <dbReference type="ARBA" id="ARBA00022475"/>
    </source>
</evidence>
<dbReference type="Pfam" id="PF00664">
    <property type="entry name" value="ABC_membrane"/>
    <property type="match status" value="1"/>
</dbReference>
<dbReference type="InterPro" id="IPR027417">
    <property type="entry name" value="P-loop_NTPase"/>
</dbReference>
<dbReference type="InterPro" id="IPR003439">
    <property type="entry name" value="ABC_transporter-like_ATP-bd"/>
</dbReference>
<protein>
    <submittedName>
        <fullName evidence="12">ABC transporter ATP-binding protein</fullName>
    </submittedName>
</protein>
<proteinExistence type="predicted"/>
<dbReference type="PROSITE" id="PS00211">
    <property type="entry name" value="ABC_TRANSPORTER_1"/>
    <property type="match status" value="1"/>
</dbReference>
<dbReference type="GO" id="GO:0016887">
    <property type="term" value="F:ATP hydrolysis activity"/>
    <property type="evidence" value="ECO:0007669"/>
    <property type="project" value="InterPro"/>
</dbReference>
<sequence length="582" mass="64808">MNTLYTLIPYLKRHRTTIGIGSLFLVLTSAFQMAGPWILKLAFDGLESSITKQELLVYAGILVAIAIVAGICRFFMRRLLIGTSREIEYELRQDFFRKLTVLSFSYYNRTPTGDLMARATNDLTAVRMVLGPGVMYTMTTVITLTASVTLMALLSWKLMLISLAPMPLISLFMYLYGGMIHKRFESVQEQFASITARAQEYLAGIRVVRAYGQEESAKEEFSNQNQEYLDRYMKLVRINGLMHPSIRFLAGTATILVLLFGGIMVMNETISLGDFVAFFAYLNMLIWPMIALGWVVSIFQRGAASMKRINYVFNSEAEIVDSPHAVDKEDLQGAIEFRDVHFTYRTRPDESVLRGINLKIEPGETIGIAGRTGSGKTTLVNLIPRLFAPDKGEILIDGSPITHFTLNTLRNHIGYVPQEAFLFSRTLAENIRYGEPEASQDAIENAAELAQLSGDVSEFPKTYETAVGERGVTLSGGQKQRAAIARAVIRSPRILILDDALASVDTRTEEAILGGLRSYMSNRTTLLVAHRVSTLKLADRIVLLENGQITEMGTHDELVAKGGAYAELARMQELKDQLEATS</sequence>
<dbReference type="InterPro" id="IPR036640">
    <property type="entry name" value="ABC1_TM_sf"/>
</dbReference>
<organism evidence="12 13">
    <name type="scientific">Eiseniibacteriota bacterium</name>
    <dbReference type="NCBI Taxonomy" id="2212470"/>
    <lineage>
        <taxon>Bacteria</taxon>
        <taxon>Candidatus Eiseniibacteriota</taxon>
    </lineage>
</organism>
<dbReference type="InterPro" id="IPR017871">
    <property type="entry name" value="ABC_transporter-like_CS"/>
</dbReference>
<feature type="transmembrane region" description="Helical" evidence="9">
    <location>
        <begin position="246"/>
        <end position="266"/>
    </location>
</feature>
<dbReference type="PANTHER" id="PTHR43394">
    <property type="entry name" value="ATP-DEPENDENT PERMEASE MDL1, MITOCHONDRIAL"/>
    <property type="match status" value="1"/>
</dbReference>